<dbReference type="OrthoDB" id="68340at2157"/>
<feature type="domain" description="Bacterial bifunctional deaminase-reductase C-terminal" evidence="4">
    <location>
        <begin position="35"/>
        <end position="211"/>
    </location>
</feature>
<evidence type="ECO:0000259" key="4">
    <source>
        <dbReference type="Pfam" id="PF01872"/>
    </source>
</evidence>
<dbReference type="AlphaFoldDB" id="J1L5U4"/>
<gene>
    <name evidence="5" type="ORF">Metli_2244</name>
</gene>
<dbReference type="STRING" id="28892.Metli_2244"/>
<dbReference type="Gene3D" id="3.40.430.10">
    <property type="entry name" value="Dihydrofolate Reductase, subunit A"/>
    <property type="match status" value="1"/>
</dbReference>
<reference evidence="5 6" key="1">
    <citation type="submission" date="2011-08" db="EMBL/GenBank/DDBJ databases">
        <title>The complete genome of Methanofollis liminatans DSM 4140.</title>
        <authorList>
            <consortium name="US DOE Joint Genome Institute (JGI-PGF)"/>
            <person name="Lucas S."/>
            <person name="Han J."/>
            <person name="Lapidus A."/>
            <person name="Bruce D."/>
            <person name="Goodwin L."/>
            <person name="Pitluck S."/>
            <person name="Peters L."/>
            <person name="Kyrpides N."/>
            <person name="Mavromatis K."/>
            <person name="Ivanova N."/>
            <person name="Mikhailova N."/>
            <person name="Lu M."/>
            <person name="Detter J.C."/>
            <person name="Tapia R."/>
            <person name="Han C."/>
            <person name="Land M."/>
            <person name="Hauser L."/>
            <person name="Markowitz V."/>
            <person name="Cheng J.-F."/>
            <person name="Hugenholtz P."/>
            <person name="Woyke T."/>
            <person name="Wu D."/>
            <person name="Spring S."/>
            <person name="Schuler E."/>
            <person name="Brambilla E."/>
            <person name="Klenk H.-P."/>
            <person name="Eisen J.A."/>
        </authorList>
    </citation>
    <scope>NUCLEOTIDE SEQUENCE [LARGE SCALE GENOMIC DNA]</scope>
    <source>
        <strain evidence="5 6">DSM 4140</strain>
    </source>
</reference>
<dbReference type="GO" id="GO:0008703">
    <property type="term" value="F:5-amino-6-(5-phosphoribosylamino)uracil reductase activity"/>
    <property type="evidence" value="ECO:0007669"/>
    <property type="project" value="InterPro"/>
</dbReference>
<dbReference type="PANTHER" id="PTHR38011:SF7">
    <property type="entry name" value="2,5-DIAMINO-6-RIBOSYLAMINO-4(3H)-PYRIMIDINONE 5'-PHOSPHATE REDUCTASE"/>
    <property type="match status" value="1"/>
</dbReference>
<sequence>MSPRTIIHTTVSLDNAFTGFEIDIGLHYELLLSLHPDALLVGSTTARTGIETFMDITRPETPDERKRPAVRPDDPRPVGVFVDSRGTLNGLLHFYRGMEHLKDVVVLVSETTPEGYLAYLEEREYPFVVCGADRVDLAAAVRELEERFGFARIVSDSGAGLTDALVRAGAADEISLVVTPVVAGAGHTRIFASVDRPVGLELIGATAVGGGRVHLRYKVEKTA</sequence>
<dbReference type="HOGENOM" id="CLU_073038_2_0_2"/>
<proteinExistence type="predicted"/>
<organism evidence="5 6">
    <name type="scientific">Methanofollis liminatans DSM 4140</name>
    <dbReference type="NCBI Taxonomy" id="28892"/>
    <lineage>
        <taxon>Archaea</taxon>
        <taxon>Methanobacteriati</taxon>
        <taxon>Methanobacteriota</taxon>
        <taxon>Stenosarchaea group</taxon>
        <taxon>Methanomicrobia</taxon>
        <taxon>Methanomicrobiales</taxon>
        <taxon>Methanomicrobiaceae</taxon>
        <taxon>Methanofollis</taxon>
    </lineage>
</organism>
<dbReference type="Pfam" id="PF01872">
    <property type="entry name" value="RibD_C"/>
    <property type="match status" value="1"/>
</dbReference>
<accession>J1L5U4</accession>
<evidence type="ECO:0000256" key="3">
    <source>
        <dbReference type="ARBA" id="ARBA00023002"/>
    </source>
</evidence>
<dbReference type="GO" id="GO:0009231">
    <property type="term" value="P:riboflavin biosynthetic process"/>
    <property type="evidence" value="ECO:0007669"/>
    <property type="project" value="InterPro"/>
</dbReference>
<dbReference type="InterPro" id="IPR002734">
    <property type="entry name" value="RibDG_C"/>
</dbReference>
<keyword evidence="2" id="KW-0521">NADP</keyword>
<comment type="pathway">
    <text evidence="1">Cofactor biosynthesis; riboflavin biosynthesis.</text>
</comment>
<dbReference type="Proteomes" id="UP000005095">
    <property type="component" value="Chromosome"/>
</dbReference>
<keyword evidence="3" id="KW-0560">Oxidoreductase</keyword>
<evidence type="ECO:0000313" key="5">
    <source>
        <dbReference type="EMBL" id="EJG08185.1"/>
    </source>
</evidence>
<keyword evidence="6" id="KW-1185">Reference proteome</keyword>
<evidence type="ECO:0000256" key="1">
    <source>
        <dbReference type="ARBA" id="ARBA00005104"/>
    </source>
</evidence>
<dbReference type="PANTHER" id="PTHR38011">
    <property type="entry name" value="DIHYDROFOLATE REDUCTASE FAMILY PROTEIN (AFU_ORTHOLOGUE AFUA_8G06820)"/>
    <property type="match status" value="1"/>
</dbReference>
<dbReference type="EMBL" id="CM001555">
    <property type="protein sequence ID" value="EJG08185.1"/>
    <property type="molecule type" value="Genomic_DNA"/>
</dbReference>
<dbReference type="InterPro" id="IPR050765">
    <property type="entry name" value="Riboflavin_Biosynth_HTPR"/>
</dbReference>
<protein>
    <submittedName>
        <fullName evidence="5">Bifunctional deaminase-reductase domain protein</fullName>
    </submittedName>
</protein>
<evidence type="ECO:0000313" key="6">
    <source>
        <dbReference type="Proteomes" id="UP000005095"/>
    </source>
</evidence>
<dbReference type="RefSeq" id="WP_004040484.1">
    <property type="nucleotide sequence ID" value="NZ_CM001555.1"/>
</dbReference>
<evidence type="ECO:0000256" key="2">
    <source>
        <dbReference type="ARBA" id="ARBA00022857"/>
    </source>
</evidence>
<dbReference type="SUPFAM" id="SSF53597">
    <property type="entry name" value="Dihydrofolate reductase-like"/>
    <property type="match status" value="1"/>
</dbReference>
<dbReference type="InterPro" id="IPR024072">
    <property type="entry name" value="DHFR-like_dom_sf"/>
</dbReference>
<name>J1L5U4_9EURY</name>